<sequence length="113" mass="11703">MCTTGNSSNSNSKAKLLSSASAPKSDAKGKGKQKELPKSDVSKSNIAHLLGKDGKLTSTECQCRMKNNLCLFCGKAGHSAKDCPKSTSCTAKACAAMAGTLPPLPMEKAEPKN</sequence>
<dbReference type="OrthoDB" id="3268436at2759"/>
<evidence type="ECO:0000256" key="2">
    <source>
        <dbReference type="PROSITE-ProRule" id="PRU00047"/>
    </source>
</evidence>
<feature type="compositionally biased region" description="Basic and acidic residues" evidence="3">
    <location>
        <begin position="25"/>
        <end position="41"/>
    </location>
</feature>
<dbReference type="SUPFAM" id="SSF57756">
    <property type="entry name" value="Retrovirus zinc finger-like domains"/>
    <property type="match status" value="1"/>
</dbReference>
<dbReference type="EMBL" id="KN831981">
    <property type="protein sequence ID" value="KIO02645.1"/>
    <property type="molecule type" value="Genomic_DNA"/>
</dbReference>
<dbReference type="AlphaFoldDB" id="A0A0C3NP27"/>
<evidence type="ECO:0000313" key="5">
    <source>
        <dbReference type="EMBL" id="KIO02645.1"/>
    </source>
</evidence>
<name>A0A0C3NP27_PISTI</name>
<dbReference type="GO" id="GO:0003676">
    <property type="term" value="F:nucleic acid binding"/>
    <property type="evidence" value="ECO:0007669"/>
    <property type="project" value="InterPro"/>
</dbReference>
<keyword evidence="1" id="KW-0507">mRNA processing</keyword>
<dbReference type="Gene3D" id="4.10.60.10">
    <property type="entry name" value="Zinc finger, CCHC-type"/>
    <property type="match status" value="1"/>
</dbReference>
<protein>
    <recommendedName>
        <fullName evidence="4">CCHC-type domain-containing protein</fullName>
    </recommendedName>
</protein>
<accession>A0A0C3NP27</accession>
<reference evidence="6" key="2">
    <citation type="submission" date="2015-01" db="EMBL/GenBank/DDBJ databases">
        <title>Evolutionary Origins and Diversification of the Mycorrhizal Mutualists.</title>
        <authorList>
            <consortium name="DOE Joint Genome Institute"/>
            <consortium name="Mycorrhizal Genomics Consortium"/>
            <person name="Kohler A."/>
            <person name="Kuo A."/>
            <person name="Nagy L.G."/>
            <person name="Floudas D."/>
            <person name="Copeland A."/>
            <person name="Barry K.W."/>
            <person name="Cichocki N."/>
            <person name="Veneault-Fourrey C."/>
            <person name="LaButti K."/>
            <person name="Lindquist E.A."/>
            <person name="Lipzen A."/>
            <person name="Lundell T."/>
            <person name="Morin E."/>
            <person name="Murat C."/>
            <person name="Riley R."/>
            <person name="Ohm R."/>
            <person name="Sun H."/>
            <person name="Tunlid A."/>
            <person name="Henrissat B."/>
            <person name="Grigoriev I.V."/>
            <person name="Hibbett D.S."/>
            <person name="Martin F."/>
        </authorList>
    </citation>
    <scope>NUCLEOTIDE SEQUENCE [LARGE SCALE GENOMIC DNA]</scope>
    <source>
        <strain evidence="6">Marx 270</strain>
    </source>
</reference>
<dbReference type="InParanoid" id="A0A0C3NP27"/>
<evidence type="ECO:0000256" key="3">
    <source>
        <dbReference type="SAM" id="MobiDB-lite"/>
    </source>
</evidence>
<dbReference type="PROSITE" id="PS50158">
    <property type="entry name" value="ZF_CCHC"/>
    <property type="match status" value="1"/>
</dbReference>
<reference evidence="5 6" key="1">
    <citation type="submission" date="2014-04" db="EMBL/GenBank/DDBJ databases">
        <authorList>
            <consortium name="DOE Joint Genome Institute"/>
            <person name="Kuo A."/>
            <person name="Kohler A."/>
            <person name="Costa M.D."/>
            <person name="Nagy L.G."/>
            <person name="Floudas D."/>
            <person name="Copeland A."/>
            <person name="Barry K.W."/>
            <person name="Cichocki N."/>
            <person name="Veneault-Fourrey C."/>
            <person name="LaButti K."/>
            <person name="Lindquist E.A."/>
            <person name="Lipzen A."/>
            <person name="Lundell T."/>
            <person name="Morin E."/>
            <person name="Murat C."/>
            <person name="Sun H."/>
            <person name="Tunlid A."/>
            <person name="Henrissat B."/>
            <person name="Grigoriev I.V."/>
            <person name="Hibbett D.S."/>
            <person name="Martin F."/>
            <person name="Nordberg H.P."/>
            <person name="Cantor M.N."/>
            <person name="Hua S.X."/>
        </authorList>
    </citation>
    <scope>NUCLEOTIDE SEQUENCE [LARGE SCALE GENOMIC DNA]</scope>
    <source>
        <strain evidence="5 6">Marx 270</strain>
    </source>
</reference>
<keyword evidence="2" id="KW-0863">Zinc-finger</keyword>
<dbReference type="GO" id="GO:0006397">
    <property type="term" value="P:mRNA processing"/>
    <property type="evidence" value="ECO:0007669"/>
    <property type="project" value="UniProtKB-KW"/>
</dbReference>
<keyword evidence="2" id="KW-0479">Metal-binding</keyword>
<feature type="compositionally biased region" description="Low complexity" evidence="3">
    <location>
        <begin position="1"/>
        <end position="24"/>
    </location>
</feature>
<keyword evidence="2" id="KW-0862">Zinc</keyword>
<keyword evidence="6" id="KW-1185">Reference proteome</keyword>
<dbReference type="SMART" id="SM00343">
    <property type="entry name" value="ZnF_C2HC"/>
    <property type="match status" value="1"/>
</dbReference>
<evidence type="ECO:0000259" key="4">
    <source>
        <dbReference type="PROSITE" id="PS50158"/>
    </source>
</evidence>
<proteinExistence type="predicted"/>
<dbReference type="Pfam" id="PF00098">
    <property type="entry name" value="zf-CCHC"/>
    <property type="match status" value="1"/>
</dbReference>
<feature type="region of interest" description="Disordered" evidence="3">
    <location>
        <begin position="1"/>
        <end position="45"/>
    </location>
</feature>
<feature type="domain" description="CCHC-type" evidence="4">
    <location>
        <begin position="70"/>
        <end position="85"/>
    </location>
</feature>
<organism evidence="5 6">
    <name type="scientific">Pisolithus tinctorius Marx 270</name>
    <dbReference type="NCBI Taxonomy" id="870435"/>
    <lineage>
        <taxon>Eukaryota</taxon>
        <taxon>Fungi</taxon>
        <taxon>Dikarya</taxon>
        <taxon>Basidiomycota</taxon>
        <taxon>Agaricomycotina</taxon>
        <taxon>Agaricomycetes</taxon>
        <taxon>Agaricomycetidae</taxon>
        <taxon>Boletales</taxon>
        <taxon>Sclerodermatineae</taxon>
        <taxon>Pisolithaceae</taxon>
        <taxon>Pisolithus</taxon>
    </lineage>
</organism>
<dbReference type="Proteomes" id="UP000054217">
    <property type="component" value="Unassembled WGS sequence"/>
</dbReference>
<evidence type="ECO:0000313" key="6">
    <source>
        <dbReference type="Proteomes" id="UP000054217"/>
    </source>
</evidence>
<gene>
    <name evidence="5" type="ORF">M404DRAFT_27856</name>
</gene>
<dbReference type="InterPro" id="IPR036875">
    <property type="entry name" value="Znf_CCHC_sf"/>
</dbReference>
<dbReference type="HOGENOM" id="CLU_2134575_0_0_1"/>
<dbReference type="InterPro" id="IPR001878">
    <property type="entry name" value="Znf_CCHC"/>
</dbReference>
<evidence type="ECO:0000256" key="1">
    <source>
        <dbReference type="ARBA" id="ARBA00022664"/>
    </source>
</evidence>
<dbReference type="GO" id="GO:0008270">
    <property type="term" value="F:zinc ion binding"/>
    <property type="evidence" value="ECO:0007669"/>
    <property type="project" value="UniProtKB-KW"/>
</dbReference>